<dbReference type="Gene3D" id="1.20.5.2050">
    <property type="match status" value="1"/>
</dbReference>
<dbReference type="Pfam" id="PF00847">
    <property type="entry name" value="AP2"/>
    <property type="match status" value="1"/>
</dbReference>
<feature type="domain" description="AP2/ERF" evidence="7">
    <location>
        <begin position="286"/>
        <end position="335"/>
    </location>
</feature>
<reference evidence="8" key="1">
    <citation type="submission" date="2016-05" db="EMBL/GenBank/DDBJ databases">
        <authorList>
            <person name="Lavstsen T."/>
            <person name="Jespersen J.S."/>
        </authorList>
    </citation>
    <scope>NUCLEOTIDE SEQUENCE [LARGE SCALE GENOMIC DNA]</scope>
</reference>
<keyword evidence="3" id="KW-0238">DNA-binding</keyword>
<proteinExistence type="predicted"/>
<keyword evidence="2" id="KW-0805">Transcription regulation</keyword>
<dbReference type="EMBL" id="FLQV01000765">
    <property type="protein sequence ID" value="SBS97894.1"/>
    <property type="molecule type" value="Genomic_DNA"/>
</dbReference>
<dbReference type="GO" id="GO:0003677">
    <property type="term" value="F:DNA binding"/>
    <property type="evidence" value="ECO:0007669"/>
    <property type="project" value="UniProtKB-KW"/>
</dbReference>
<evidence type="ECO:0000256" key="4">
    <source>
        <dbReference type="ARBA" id="ARBA00023163"/>
    </source>
</evidence>
<evidence type="ECO:0000313" key="10">
    <source>
        <dbReference type="Proteomes" id="UP000078546"/>
    </source>
</evidence>
<evidence type="ECO:0000313" key="11">
    <source>
        <dbReference type="Proteomes" id="UP000078560"/>
    </source>
</evidence>
<accession>A0A1A8W9Q9</accession>
<keyword evidence="5" id="KW-0539">Nucleus</keyword>
<evidence type="ECO:0000256" key="1">
    <source>
        <dbReference type="ARBA" id="ARBA00004123"/>
    </source>
</evidence>
<dbReference type="GO" id="GO:0005634">
    <property type="term" value="C:nucleus"/>
    <property type="evidence" value="ECO:0007669"/>
    <property type="project" value="UniProtKB-SubCell"/>
</dbReference>
<organism evidence="8 11">
    <name type="scientific">Plasmodium ovale curtisi</name>
    <dbReference type="NCBI Taxonomy" id="864141"/>
    <lineage>
        <taxon>Eukaryota</taxon>
        <taxon>Sar</taxon>
        <taxon>Alveolata</taxon>
        <taxon>Apicomplexa</taxon>
        <taxon>Aconoidasida</taxon>
        <taxon>Haemosporida</taxon>
        <taxon>Plasmodiidae</taxon>
        <taxon>Plasmodium</taxon>
        <taxon>Plasmodium (Plasmodium)</taxon>
    </lineage>
</organism>
<dbReference type="AlphaFoldDB" id="A0A1A8W9Q9"/>
<reference evidence="10 11" key="2">
    <citation type="submission" date="2016-05" db="EMBL/GenBank/DDBJ databases">
        <authorList>
            <person name="Naeem Raeece"/>
        </authorList>
    </citation>
    <scope>NUCLEOTIDE SEQUENCE [LARGE SCALE GENOMIC DNA]</scope>
</reference>
<dbReference type="Proteomes" id="UP000078560">
    <property type="component" value="Unassembled WGS sequence"/>
</dbReference>
<evidence type="ECO:0000313" key="8">
    <source>
        <dbReference type="EMBL" id="SBS87937.1"/>
    </source>
</evidence>
<dbReference type="EMBL" id="FLQU01000604">
    <property type="protein sequence ID" value="SBS87937.1"/>
    <property type="molecule type" value="Genomic_DNA"/>
</dbReference>
<evidence type="ECO:0000256" key="6">
    <source>
        <dbReference type="SAM" id="MobiDB-lite"/>
    </source>
</evidence>
<feature type="region of interest" description="Disordered" evidence="6">
    <location>
        <begin position="137"/>
        <end position="158"/>
    </location>
</feature>
<sequence length="358" mass="42706">MIFRNSLHSKVITHNIRGSKLCKKHFLQNSLPTFNNKVEKNVASYRIKRRNDKKKEMNLVGQRKIPLVEQKQTPMVGQKQTPMVERKEQKSTPTLVIHSKFTNVEFNFPHSIPLRSICSYIFSRNYEGIKIKNPFNTDKKPFSGRSGGLKRKKKRKDERVVNTCSGKRLEFFYPKKKRRQRIGLIQNSRKNIVYDNILKRFLVYYYKQGIQVFRSFSCKKKKNFESARNKAIILSKQYDKKYTKQKENDEKSNNRPLSINDNTNLMTKYNNDLRKQIKIIPDKNKSGYRGVFYDPSQHAYICTYNEAGVRKYQIFKIQNSDYLEAYNLAVMCRRYKLFKNYQFVSQRNRIRSGRIHLK</sequence>
<dbReference type="GO" id="GO:0003700">
    <property type="term" value="F:DNA-binding transcription factor activity"/>
    <property type="evidence" value="ECO:0007669"/>
    <property type="project" value="InterPro"/>
</dbReference>
<evidence type="ECO:0000259" key="7">
    <source>
        <dbReference type="Pfam" id="PF00847"/>
    </source>
</evidence>
<keyword evidence="4" id="KW-0804">Transcription</keyword>
<name>A0A1A8W9Q9_PLAOA</name>
<evidence type="ECO:0000256" key="2">
    <source>
        <dbReference type="ARBA" id="ARBA00023015"/>
    </source>
</evidence>
<evidence type="ECO:0000256" key="3">
    <source>
        <dbReference type="ARBA" id="ARBA00023125"/>
    </source>
</evidence>
<dbReference type="VEuPathDB" id="PlasmoDB:PocGH01_14013300"/>
<dbReference type="InterPro" id="IPR001471">
    <property type="entry name" value="AP2/ERF_dom"/>
</dbReference>
<evidence type="ECO:0000256" key="5">
    <source>
        <dbReference type="ARBA" id="ARBA00023242"/>
    </source>
</evidence>
<gene>
    <name evidence="9" type="ORF">POVCU1_041850</name>
    <name evidence="8" type="ORF">POVCU2_0045360</name>
</gene>
<protein>
    <submittedName>
        <fullName evidence="8">Transcription factor with AP2 domain(S), putative (ApiAP2)</fullName>
    </submittedName>
</protein>
<comment type="subcellular location">
    <subcellularLocation>
        <location evidence="1">Nucleus</location>
    </subcellularLocation>
</comment>
<dbReference type="Proteomes" id="UP000078546">
    <property type="component" value="Unassembled WGS sequence"/>
</dbReference>
<evidence type="ECO:0000313" key="9">
    <source>
        <dbReference type="EMBL" id="SBS97894.1"/>
    </source>
</evidence>